<protein>
    <submittedName>
        <fullName evidence="2">Peptidase</fullName>
    </submittedName>
</protein>
<name>A0A3N6PAL2_9CYAN</name>
<feature type="transmembrane region" description="Helical" evidence="1">
    <location>
        <begin position="276"/>
        <end position="297"/>
    </location>
</feature>
<evidence type="ECO:0000313" key="2">
    <source>
        <dbReference type="EMBL" id="RQH39575.1"/>
    </source>
</evidence>
<keyword evidence="1" id="KW-1133">Transmembrane helix</keyword>
<keyword evidence="1" id="KW-0812">Transmembrane</keyword>
<keyword evidence="1" id="KW-0472">Membrane</keyword>
<proteinExistence type="predicted"/>
<dbReference type="Proteomes" id="UP000269154">
    <property type="component" value="Unassembled WGS sequence"/>
</dbReference>
<evidence type="ECO:0000256" key="1">
    <source>
        <dbReference type="SAM" id="Phobius"/>
    </source>
</evidence>
<feature type="transmembrane region" description="Helical" evidence="1">
    <location>
        <begin position="70"/>
        <end position="96"/>
    </location>
</feature>
<gene>
    <name evidence="2" type="ORF">D5R40_16905</name>
</gene>
<dbReference type="AlphaFoldDB" id="A0A3N6PAL2"/>
<dbReference type="RefSeq" id="WP_124154928.1">
    <property type="nucleotide sequence ID" value="NZ_CAWOLW010000711.1"/>
</dbReference>
<feature type="transmembrane region" description="Helical" evidence="1">
    <location>
        <begin position="34"/>
        <end position="58"/>
    </location>
</feature>
<reference evidence="2 3" key="1">
    <citation type="journal article" date="2018" name="ACS Chem. Biol.">
        <title>Ketoreductase domain dysfunction expands chemodiversity: malyngamide biosynthesis in the cyanobacterium Okeania hirsuta.</title>
        <authorList>
            <person name="Moss N.A."/>
            <person name="Leao T."/>
            <person name="Rankin M."/>
            <person name="McCullough T.M."/>
            <person name="Qu P."/>
            <person name="Korobeynikov A."/>
            <person name="Smith J.L."/>
            <person name="Gerwick L."/>
            <person name="Gerwick W.H."/>
        </authorList>
    </citation>
    <scope>NUCLEOTIDE SEQUENCE [LARGE SCALE GENOMIC DNA]</scope>
    <source>
        <strain evidence="2 3">PAB10Feb10-1</strain>
    </source>
</reference>
<dbReference type="EMBL" id="RCBY01000094">
    <property type="protein sequence ID" value="RQH39575.1"/>
    <property type="molecule type" value="Genomic_DNA"/>
</dbReference>
<accession>A0A3N6PAL2</accession>
<organism evidence="2 3">
    <name type="scientific">Okeania hirsuta</name>
    <dbReference type="NCBI Taxonomy" id="1458930"/>
    <lineage>
        <taxon>Bacteria</taxon>
        <taxon>Bacillati</taxon>
        <taxon>Cyanobacteriota</taxon>
        <taxon>Cyanophyceae</taxon>
        <taxon>Oscillatoriophycideae</taxon>
        <taxon>Oscillatoriales</taxon>
        <taxon>Microcoleaceae</taxon>
        <taxon>Okeania</taxon>
    </lineage>
</organism>
<feature type="transmembrane region" description="Helical" evidence="1">
    <location>
        <begin position="238"/>
        <end position="256"/>
    </location>
</feature>
<sequence length="1229" mass="137411">MTGKAFDQFWHLISGASTLNPEVYNQINSLPQGIQVALTVVLIAGLAQAIAQCVVLFINKVKRLRFVLSLGISAIIFVFSFGFWAISLWLVSHLIFNINLELLTVIRTLGLSYAPQMLSFLIGLPYFGIPISVLLTLWSLLAEIRAIQEITQLNIWAAFACNILGWIVHQVSQRTIGRPITAFGRWLLNLAAGTELVTDKQELKEIVMAGNQSSSFQISTDLLPQKTDKQQKQKIKPIIKYIVVGIIAFSIVILLSPLSQNFFTIWYTALNDTFKLTINLIYISLIALFCSIIFTPLESLTWWAGWYEPPTLRYSGSLVEEVPDRQDASIYVLYLDGINQGSYQYLPIVENFLDRLANATPPDVVIIKGIGINQGSYQYLPIVENFLDRLANATPPDVVIIKGIMPYSATNRSLTTDRPLAFLWNILDSIAQRNPNNPIAGIINLRNVAAVAVAADPRYSLIQNQGLAQVLFDSLLYFGYPLGSQKPIALIGYSGGGQMSMGAVPFLKQATGAPIEAISLAGVISGNTGAMVVERLYHLVGEKDSVERLGPIMFPGRWPIMFLSNWNHAKRRGKISFISLGPVAHNDEIGPMGTAMLPDGRTHLQQTLDIISGILTKNWVATGLNPEDFRTVSNYELYKQSLCNHPSYYPLIQSVDSQLYQPISKWVGRLILPTAEEREEVKGVLLELLMTDSENKHRVGQVVNLRWGDDSHLQTYVQLVTTDVNFVDRVRVSKTEGNIHPERIDNWQNVDPLESLAGARPEDDLIVALPEPVVVEDTGIGRLSLYISREPIQISGCFYGLVKIIQFVGEDLFRVRHYNSNSQEFDGVEEIIYIPSVIVDRNGISPSQNQGLENSPVNGKGWYIYGAKNAQGKFVVQAIAPRALFSLKPKKIISGKKATLDYINYKYWQNQVAPKGDIANILLNPTEKQQSEISQTPVWEEGEQALFMHVYGGIGGRKPEFSPLGIFFGHFAFGITKVVREPLANELQLNLEYRQIYTHNCDGIVAGTISWMKYMGDRQWGWLGTRPTSEIIIKFKPMTEDYDFNGIKFSPLSYIVQELDVMAARYRTGDGTGATAVSPINSCVQDSSQALYTALNRMVAQLKLNPLIMKWLREHPDDEQTQRFTQLVNLVKALENHLTPLGKARADWRSEATTLGGFPVETPLKTLWQVVGSWRSLLPRFTNDQLAMIFLQFGASLWVLRTNQVGGYDPNIEAIVPTDFVFFVPRVGK</sequence>
<dbReference type="OrthoDB" id="5141003at2"/>
<feature type="transmembrane region" description="Helical" evidence="1">
    <location>
        <begin position="116"/>
        <end position="141"/>
    </location>
</feature>
<evidence type="ECO:0000313" key="3">
    <source>
        <dbReference type="Proteomes" id="UP000269154"/>
    </source>
</evidence>
<comment type="caution">
    <text evidence="2">The sequence shown here is derived from an EMBL/GenBank/DDBJ whole genome shotgun (WGS) entry which is preliminary data.</text>
</comment>
<keyword evidence="3" id="KW-1185">Reference proteome</keyword>